<dbReference type="AlphaFoldDB" id="C8WRD1"/>
<dbReference type="eggNOG" id="COG0438">
    <property type="taxonomic scope" value="Bacteria"/>
</dbReference>
<proteinExistence type="predicted"/>
<accession>C8WRD1</accession>
<protein>
    <submittedName>
        <fullName evidence="3">Glycosyl transferase group 1</fullName>
    </submittedName>
</protein>
<keyword evidence="4" id="KW-1185">Reference proteome</keyword>
<dbReference type="HOGENOM" id="CLU_041001_0_0_9"/>
<gene>
    <name evidence="3" type="ordered locus">Aaci_0274</name>
</gene>
<dbReference type="PANTHER" id="PTHR45947">
    <property type="entry name" value="SULFOQUINOVOSYL TRANSFERASE SQD2"/>
    <property type="match status" value="1"/>
</dbReference>
<dbReference type="EMBL" id="CP001727">
    <property type="protein sequence ID" value="ACV57336.1"/>
    <property type="molecule type" value="Genomic_DNA"/>
</dbReference>
<sequence>MKVALVHDWLVDFAGSERVLFELAKLFPDAPIYTSVYSERALANVFPKERVRTSFLQKIPLSVKRYRSLLPFLPFAFEMFDLTGYDVIISSSHACAKGVVAGSNSIHICYCHTPMRYAWSHYHQYLRGVRGTLKRATVGAILSWLRTWDFIAAQRVDFFIANSSEVQKRIRHYYRRDAVVIHPPISAPEGENGDPERADFYLYLGRLVEYKRVDLLVDAFRHLPSARLIVAGDGPEMNRLRRSAPLNVEFAGKVTEDEKWDLLRRAKALLFPAHEDFGIVIGEARAVGTPVIGLAQGGVLDYAGDPGVLPWIKRQNLDDVKMAVDRFERESFNSDVYEKYLIQTEDSFRNAVARLVDDLVANKKGESRVGRAADARDH</sequence>
<dbReference type="Pfam" id="PF00534">
    <property type="entry name" value="Glycos_transf_1"/>
    <property type="match status" value="1"/>
</dbReference>
<evidence type="ECO:0000313" key="4">
    <source>
        <dbReference type="Proteomes" id="UP000001917"/>
    </source>
</evidence>
<dbReference type="Pfam" id="PF13439">
    <property type="entry name" value="Glyco_transf_4"/>
    <property type="match status" value="1"/>
</dbReference>
<organism evidence="3 4">
    <name type="scientific">Alicyclobacillus acidocaldarius subsp. acidocaldarius (strain ATCC 27009 / DSM 446 / BCRC 14685 / JCM 5260 / KCTC 1825 / NBRC 15652 / NCIMB 11725 / NRRL B-14509 / 104-IA)</name>
    <name type="common">Bacillus acidocaldarius</name>
    <dbReference type="NCBI Taxonomy" id="521098"/>
    <lineage>
        <taxon>Bacteria</taxon>
        <taxon>Bacillati</taxon>
        <taxon>Bacillota</taxon>
        <taxon>Bacilli</taxon>
        <taxon>Bacillales</taxon>
        <taxon>Alicyclobacillaceae</taxon>
        <taxon>Alicyclobacillus</taxon>
    </lineage>
</organism>
<dbReference type="CAZy" id="GT4">
    <property type="family name" value="Glycosyltransferase Family 4"/>
</dbReference>
<feature type="domain" description="Glycosyltransferase subfamily 4-like N-terminal" evidence="2">
    <location>
        <begin position="15"/>
        <end position="185"/>
    </location>
</feature>
<name>C8WRD1_ALIAD</name>
<feature type="domain" description="Glycosyl transferase family 1" evidence="1">
    <location>
        <begin position="192"/>
        <end position="330"/>
    </location>
</feature>
<dbReference type="InterPro" id="IPR001296">
    <property type="entry name" value="Glyco_trans_1"/>
</dbReference>
<dbReference type="InterPro" id="IPR028098">
    <property type="entry name" value="Glyco_trans_4-like_N"/>
</dbReference>
<dbReference type="PANTHER" id="PTHR45947:SF3">
    <property type="entry name" value="SULFOQUINOVOSYL TRANSFERASE SQD2"/>
    <property type="match status" value="1"/>
</dbReference>
<dbReference type="InterPro" id="IPR050194">
    <property type="entry name" value="Glycosyltransferase_grp1"/>
</dbReference>
<dbReference type="KEGG" id="aac:Aaci_0274"/>
<dbReference type="Gene3D" id="3.40.50.2000">
    <property type="entry name" value="Glycogen Phosphorylase B"/>
    <property type="match status" value="2"/>
</dbReference>
<keyword evidence="3" id="KW-0808">Transferase</keyword>
<dbReference type="RefSeq" id="WP_012809710.1">
    <property type="nucleotide sequence ID" value="NC_013205.1"/>
</dbReference>
<dbReference type="Proteomes" id="UP000001917">
    <property type="component" value="Chromosome"/>
</dbReference>
<reference evidence="3" key="1">
    <citation type="journal article" date="2010" name="Stand. Genomic Sci.">
        <title>Complete genome sequence of Alicyclobacillus acidocaldarius type strain (104-IA).</title>
        <authorList>
            <person name="Mavromatis K."/>
            <person name="Sikorski J."/>
            <person name="Lapidus A."/>
            <person name="Glavina Del Rio T."/>
            <person name="Copeland A."/>
            <person name="Tice H."/>
            <person name="Cheng J.F."/>
            <person name="Lucas S."/>
            <person name="Chen F."/>
            <person name="Nolan M."/>
            <person name="Bruce D."/>
            <person name="Goodwin L."/>
            <person name="Pitluck S."/>
            <person name="Ivanova N."/>
            <person name="Ovchinnikova G."/>
            <person name="Pati A."/>
            <person name="Chen A."/>
            <person name="Palaniappan K."/>
            <person name="Land M."/>
            <person name="Hauser L."/>
            <person name="Chang Y.J."/>
            <person name="Jeffries C.D."/>
            <person name="Chain P."/>
            <person name="Meincke L."/>
            <person name="Sims D."/>
            <person name="Chertkov O."/>
            <person name="Han C."/>
            <person name="Brettin T."/>
            <person name="Detter J.C."/>
            <person name="Wahrenburg C."/>
            <person name="Rohde M."/>
            <person name="Pukall R."/>
            <person name="Goker M."/>
            <person name="Bristow J."/>
            <person name="Eisen J.A."/>
            <person name="Markowitz V."/>
            <person name="Hugenholtz P."/>
            <person name="Klenk H.P."/>
            <person name="Kyrpides N.C."/>
        </authorList>
    </citation>
    <scope>NUCLEOTIDE SEQUENCE [LARGE SCALE GENOMIC DNA]</scope>
    <source>
        <strain evidence="3">DSM 446</strain>
    </source>
</reference>
<evidence type="ECO:0000259" key="2">
    <source>
        <dbReference type="Pfam" id="PF13439"/>
    </source>
</evidence>
<dbReference type="SUPFAM" id="SSF53756">
    <property type="entry name" value="UDP-Glycosyltransferase/glycogen phosphorylase"/>
    <property type="match status" value="1"/>
</dbReference>
<dbReference type="STRING" id="521098.Aaci_0274"/>
<evidence type="ECO:0000259" key="1">
    <source>
        <dbReference type="Pfam" id="PF00534"/>
    </source>
</evidence>
<dbReference type="GO" id="GO:0016757">
    <property type="term" value="F:glycosyltransferase activity"/>
    <property type="evidence" value="ECO:0007669"/>
    <property type="project" value="InterPro"/>
</dbReference>
<evidence type="ECO:0000313" key="3">
    <source>
        <dbReference type="EMBL" id="ACV57336.1"/>
    </source>
</evidence>